<keyword evidence="5" id="KW-0762">Sugar transport</keyword>
<evidence type="ECO:0000259" key="16">
    <source>
        <dbReference type="Pfam" id="PF10531"/>
    </source>
</evidence>
<dbReference type="Pfam" id="PF10531">
    <property type="entry name" value="SLBB"/>
    <property type="match status" value="4"/>
</dbReference>
<evidence type="ECO:0000256" key="4">
    <source>
        <dbReference type="ARBA" id="ARBA00022452"/>
    </source>
</evidence>
<keyword evidence="4" id="KW-1134">Transmembrane beta strand</keyword>
<dbReference type="Proteomes" id="UP000075606">
    <property type="component" value="Unassembled WGS sequence"/>
</dbReference>
<keyword evidence="11" id="KW-0472">Membrane</keyword>
<dbReference type="GO" id="GO:0015159">
    <property type="term" value="F:polysaccharide transmembrane transporter activity"/>
    <property type="evidence" value="ECO:0007669"/>
    <property type="project" value="InterPro"/>
</dbReference>
<reference evidence="18 19" key="1">
    <citation type="submission" date="2016-01" db="EMBL/GenBank/DDBJ databases">
        <title>Genome sequencing of Roseivirga spongicola UST030701-084.</title>
        <authorList>
            <person name="Selvaratnam C."/>
            <person name="Thevarajoo S."/>
            <person name="Goh K.M."/>
            <person name="Ee R."/>
            <person name="Chan K.-G."/>
            <person name="Chong C.S."/>
        </authorList>
    </citation>
    <scope>NUCLEOTIDE SEQUENCE [LARGE SCALE GENOMIC DNA]</scope>
    <source>
        <strain evidence="18 19">UST030701-084</strain>
    </source>
</reference>
<keyword evidence="12" id="KW-0564">Palmitate</keyword>
<keyword evidence="3" id="KW-0813">Transport</keyword>
<dbReference type="PANTHER" id="PTHR33619:SF3">
    <property type="entry name" value="POLYSACCHARIDE EXPORT PROTEIN GFCE-RELATED"/>
    <property type="match status" value="1"/>
</dbReference>
<evidence type="ECO:0000256" key="6">
    <source>
        <dbReference type="ARBA" id="ARBA00022692"/>
    </source>
</evidence>
<evidence type="ECO:0000256" key="2">
    <source>
        <dbReference type="ARBA" id="ARBA00009450"/>
    </source>
</evidence>
<evidence type="ECO:0000313" key="19">
    <source>
        <dbReference type="Proteomes" id="UP000075606"/>
    </source>
</evidence>
<feature type="domain" description="Soluble ligand binding" evidence="16">
    <location>
        <begin position="393"/>
        <end position="441"/>
    </location>
</feature>
<dbReference type="GO" id="GO:0046930">
    <property type="term" value="C:pore complex"/>
    <property type="evidence" value="ECO:0007669"/>
    <property type="project" value="UniProtKB-KW"/>
</dbReference>
<evidence type="ECO:0000256" key="12">
    <source>
        <dbReference type="ARBA" id="ARBA00023139"/>
    </source>
</evidence>
<feature type="domain" description="SLBB" evidence="17">
    <location>
        <begin position="680"/>
        <end position="755"/>
    </location>
</feature>
<keyword evidence="14" id="KW-0449">Lipoprotein</keyword>
<feature type="domain" description="Soluble ligand binding" evidence="16">
    <location>
        <begin position="299"/>
        <end position="353"/>
    </location>
</feature>
<gene>
    <name evidence="18" type="ORF">AWW68_04350</name>
</gene>
<organism evidence="18 19">
    <name type="scientific">Roseivirga spongicola</name>
    <dbReference type="NCBI Taxonomy" id="333140"/>
    <lineage>
        <taxon>Bacteria</taxon>
        <taxon>Pseudomonadati</taxon>
        <taxon>Bacteroidota</taxon>
        <taxon>Cytophagia</taxon>
        <taxon>Cytophagales</taxon>
        <taxon>Roseivirgaceae</taxon>
        <taxon>Roseivirga</taxon>
    </lineage>
</organism>
<name>A0A150XH29_9BACT</name>
<dbReference type="EMBL" id="LRPC01000001">
    <property type="protein sequence ID" value="KYG78004.1"/>
    <property type="molecule type" value="Genomic_DNA"/>
</dbReference>
<evidence type="ECO:0000256" key="5">
    <source>
        <dbReference type="ARBA" id="ARBA00022597"/>
    </source>
</evidence>
<feature type="domain" description="Polysaccharide export protein N-terminal" evidence="15">
    <location>
        <begin position="128"/>
        <end position="191"/>
    </location>
</feature>
<keyword evidence="6" id="KW-0812">Transmembrane</keyword>
<evidence type="ECO:0000256" key="3">
    <source>
        <dbReference type="ARBA" id="ARBA00022448"/>
    </source>
</evidence>
<dbReference type="InterPro" id="IPR054765">
    <property type="entry name" value="SLBB_dom"/>
</dbReference>
<dbReference type="GO" id="GO:0009279">
    <property type="term" value="C:cell outer membrane"/>
    <property type="evidence" value="ECO:0007669"/>
    <property type="project" value="UniProtKB-SubCell"/>
</dbReference>
<proteinExistence type="inferred from homology"/>
<feature type="domain" description="Soluble ligand binding" evidence="16">
    <location>
        <begin position="579"/>
        <end position="623"/>
    </location>
</feature>
<keyword evidence="8" id="KW-0625">Polysaccharide transport</keyword>
<evidence type="ECO:0000259" key="15">
    <source>
        <dbReference type="Pfam" id="PF02563"/>
    </source>
</evidence>
<comment type="caution">
    <text evidence="18">The sequence shown here is derived from an EMBL/GenBank/DDBJ whole genome shotgun (WGS) entry which is preliminary data.</text>
</comment>
<dbReference type="STRING" id="333140.AWW68_04350"/>
<dbReference type="GO" id="GO:0015288">
    <property type="term" value="F:porin activity"/>
    <property type="evidence" value="ECO:0007669"/>
    <property type="project" value="UniProtKB-KW"/>
</dbReference>
<evidence type="ECO:0000256" key="9">
    <source>
        <dbReference type="ARBA" id="ARBA00023065"/>
    </source>
</evidence>
<dbReference type="InterPro" id="IPR003715">
    <property type="entry name" value="Poly_export_N"/>
</dbReference>
<dbReference type="Pfam" id="PF22461">
    <property type="entry name" value="SLBB_2"/>
    <property type="match status" value="1"/>
</dbReference>
<evidence type="ECO:0000256" key="1">
    <source>
        <dbReference type="ARBA" id="ARBA00004571"/>
    </source>
</evidence>
<evidence type="ECO:0000256" key="10">
    <source>
        <dbReference type="ARBA" id="ARBA00023114"/>
    </source>
</evidence>
<comment type="subcellular location">
    <subcellularLocation>
        <location evidence="1">Cell outer membrane</location>
        <topology evidence="1">Multi-pass membrane protein</topology>
    </subcellularLocation>
</comment>
<dbReference type="Gene3D" id="3.10.560.10">
    <property type="entry name" value="Outer membrane lipoprotein wza domain like"/>
    <property type="match status" value="6"/>
</dbReference>
<keyword evidence="7" id="KW-0732">Signal</keyword>
<evidence type="ECO:0000259" key="17">
    <source>
        <dbReference type="Pfam" id="PF22461"/>
    </source>
</evidence>
<keyword evidence="13" id="KW-0998">Cell outer membrane</keyword>
<accession>A0A150XH29</accession>
<keyword evidence="19" id="KW-1185">Reference proteome</keyword>
<comment type="similarity">
    <text evidence="2">Belongs to the BexD/CtrA/VexA family.</text>
</comment>
<sequence length="866" mass="97742">MYAQSEQQIKQELEKRGIDTYEEVQAELRKRGMSEADARRQARLYGINYDEYLNKYILSKESENSQPEAITTIELDTVDYTTEISDRSDQIVEQNPTEQKSDGLPYFGYDVFNTNPYASQQGLVGNIDPGYIIGPGDELRVYLWGEAEFQFEGKVDINGNLFIPNVGQVFVSGTSYSNLHERMKQYLSRFYSGLTKNPAAIFLDVSLTKLRPIRIVVMGESKNPGSLLINSFATTLNSLYASGGIKTSGSLREIKVFRNNKFVSTIDLYDYLIKGAVSEDLRLMSNDVIFIQSRLNSISIQGEVNREGIYELKGNEGLIDLIGFAGGLKPTAHTQSVTIKRIRPVIGRPNTSFDREIITLDYNDLLVQGVNFTLQDGDEIVFNKVLDKFDNLVTVSGSVFRPGEYEYKEGMSVGDLLQLAGGLRPNTYFEKVDLFRRDRTGELKFQSYNLTEVLEPSNRQDILLQADDSLKVYNDEELKNLETVSIEGFLSEPRTVLWRENLTLYDLIFMSANVEDLEYQNRILTSRADLLRFQAGKTEYQVVPFNLDNVLDKKFNAVLRPKDRVILYSRDINEVLDQYVTIRGAVKNGGRYTLTDSMTVEDLILQAGGFVRTAFRDSVTVTRENFDFSGNLIANIKRVPTDMNYLLGQSSESQNQYYLSHNDNITVDLIPGSSEAREIKLTGEVKFPGSYFLESKNETLKEVLTRAGGVSPNAYLPGAKFYRNGQQLALSLDDLLNKQNESFNITLQPNDSLYIPEAFYTVRVEGEVHNPSLQKYQPNQSVRGYIKHAGGKTRNGQKIFITNANGFTQRVGWFRNPKVLDGSVITVAAKPPKEPIEPGKFLENFGTVAAIVSSTLTTIFLVQRLD</sequence>
<evidence type="ECO:0008006" key="20">
    <source>
        <dbReference type="Google" id="ProtNLM"/>
    </source>
</evidence>
<dbReference type="PANTHER" id="PTHR33619">
    <property type="entry name" value="POLYSACCHARIDE EXPORT PROTEIN GFCE-RELATED"/>
    <property type="match status" value="1"/>
</dbReference>
<dbReference type="InterPro" id="IPR019554">
    <property type="entry name" value="Soluble_ligand-bd"/>
</dbReference>
<evidence type="ECO:0000256" key="13">
    <source>
        <dbReference type="ARBA" id="ARBA00023237"/>
    </source>
</evidence>
<evidence type="ECO:0000256" key="7">
    <source>
        <dbReference type="ARBA" id="ARBA00022729"/>
    </source>
</evidence>
<dbReference type="SUPFAM" id="SSF142984">
    <property type="entry name" value="Nqo1 middle domain-like"/>
    <property type="match status" value="1"/>
</dbReference>
<feature type="domain" description="Soluble ligand binding" evidence="16">
    <location>
        <begin position="762"/>
        <end position="803"/>
    </location>
</feature>
<evidence type="ECO:0000256" key="14">
    <source>
        <dbReference type="ARBA" id="ARBA00023288"/>
    </source>
</evidence>
<dbReference type="Pfam" id="PF02563">
    <property type="entry name" value="Poly_export"/>
    <property type="match status" value="1"/>
</dbReference>
<dbReference type="GO" id="GO:0006811">
    <property type="term" value="P:monoatomic ion transport"/>
    <property type="evidence" value="ECO:0007669"/>
    <property type="project" value="UniProtKB-KW"/>
</dbReference>
<dbReference type="InterPro" id="IPR049712">
    <property type="entry name" value="Poly_export"/>
</dbReference>
<protein>
    <recommendedName>
        <fullName evidence="20">Sugar transporter</fullName>
    </recommendedName>
</protein>
<keyword evidence="10" id="KW-0626">Porin</keyword>
<dbReference type="AlphaFoldDB" id="A0A150XH29"/>
<evidence type="ECO:0000256" key="8">
    <source>
        <dbReference type="ARBA" id="ARBA00023047"/>
    </source>
</evidence>
<evidence type="ECO:0000313" key="18">
    <source>
        <dbReference type="EMBL" id="KYG78004.1"/>
    </source>
</evidence>
<keyword evidence="9" id="KW-0406">Ion transport</keyword>
<evidence type="ECO:0000256" key="11">
    <source>
        <dbReference type="ARBA" id="ARBA00023136"/>
    </source>
</evidence>